<accession>A0A3E0E1M7</accession>
<keyword evidence="2" id="KW-0223">Dioxygenase</keyword>
<dbReference type="RefSeq" id="WP_115814935.1">
    <property type="nucleotide sequence ID" value="NZ_QUNI01000016.1"/>
</dbReference>
<proteinExistence type="predicted"/>
<dbReference type="InterPro" id="IPR015889">
    <property type="entry name" value="Intradiol_dOase_core"/>
</dbReference>
<evidence type="ECO:0000313" key="2">
    <source>
        <dbReference type="EMBL" id="REG91633.1"/>
    </source>
</evidence>
<dbReference type="Proteomes" id="UP000257136">
    <property type="component" value="Unassembled WGS sequence"/>
</dbReference>
<protein>
    <submittedName>
        <fullName evidence="2">Protocatechuate 3,4-dioxygenase beta subunit</fullName>
    </submittedName>
</protein>
<dbReference type="InterPro" id="IPR000627">
    <property type="entry name" value="Intradiol_dOase_C"/>
</dbReference>
<comment type="caution">
    <text evidence="2">The sequence shown here is derived from an EMBL/GenBank/DDBJ whole genome shotgun (WGS) entry which is preliminary data.</text>
</comment>
<organism evidence="2 3">
    <name type="scientific">Flavobacterium aquicola</name>
    <dbReference type="NCBI Taxonomy" id="1682742"/>
    <lineage>
        <taxon>Bacteria</taxon>
        <taxon>Pseudomonadati</taxon>
        <taxon>Bacteroidota</taxon>
        <taxon>Flavobacteriia</taxon>
        <taxon>Flavobacteriales</taxon>
        <taxon>Flavobacteriaceae</taxon>
        <taxon>Flavobacterium</taxon>
    </lineage>
</organism>
<name>A0A3E0E1M7_9FLAO</name>
<evidence type="ECO:0000313" key="3">
    <source>
        <dbReference type="Proteomes" id="UP000257136"/>
    </source>
</evidence>
<reference evidence="2 3" key="1">
    <citation type="submission" date="2018-08" db="EMBL/GenBank/DDBJ databases">
        <title>Genomic Encyclopedia of Archaeal and Bacterial Type Strains, Phase II (KMG-II): from individual species to whole genera.</title>
        <authorList>
            <person name="Goeker M."/>
        </authorList>
    </citation>
    <scope>NUCLEOTIDE SEQUENCE [LARGE SCALE GENOMIC DNA]</scope>
    <source>
        <strain evidence="2 3">DSM 100880</strain>
    </source>
</reference>
<dbReference type="GO" id="GO:0016702">
    <property type="term" value="F:oxidoreductase activity, acting on single donors with incorporation of molecular oxygen, incorporation of two atoms of oxygen"/>
    <property type="evidence" value="ECO:0007669"/>
    <property type="project" value="InterPro"/>
</dbReference>
<keyword evidence="3" id="KW-1185">Reference proteome</keyword>
<dbReference type="SUPFAM" id="SSF49482">
    <property type="entry name" value="Aromatic compound dioxygenase"/>
    <property type="match status" value="1"/>
</dbReference>
<sequence length="233" mass="25057">MDKRKFLKNGFLGLGAMAVMPSVVSSCSKDDKEEEETLADAQGCQVSPVEMIGPFPIKTPAQLAQSNIIGDRSGVPLLMKITVQDQSNGCLPLEGVLVDVWQCDKDGNYSQYGGNQLQAINYTSQNFLRGRQTTDNKGEVSFISIFPGWYPGRAPHIHVEVLTAGGNSLLVTQIAFPVAAYSSVYASNGYNGAPDRSNTQDSLFSDSLSRNMADSVTGNNSDGYTLTKIITVS</sequence>
<keyword evidence="2" id="KW-0560">Oxidoreductase</keyword>
<evidence type="ECO:0000259" key="1">
    <source>
        <dbReference type="Pfam" id="PF00775"/>
    </source>
</evidence>
<dbReference type="PANTHER" id="PTHR34315:SF1">
    <property type="entry name" value="INTRADIOL RING-CLEAVAGE DIOXYGENASES DOMAIN-CONTAINING PROTEIN-RELATED"/>
    <property type="match status" value="1"/>
</dbReference>
<dbReference type="EMBL" id="QUNI01000016">
    <property type="protein sequence ID" value="REG91633.1"/>
    <property type="molecule type" value="Genomic_DNA"/>
</dbReference>
<dbReference type="PROSITE" id="PS51257">
    <property type="entry name" value="PROKAR_LIPOPROTEIN"/>
    <property type="match status" value="1"/>
</dbReference>
<feature type="domain" description="Intradiol ring-cleavage dioxygenases" evidence="1">
    <location>
        <begin position="68"/>
        <end position="176"/>
    </location>
</feature>
<dbReference type="PANTHER" id="PTHR34315">
    <property type="match status" value="1"/>
</dbReference>
<dbReference type="Pfam" id="PF00775">
    <property type="entry name" value="Dioxygenase_C"/>
    <property type="match status" value="1"/>
</dbReference>
<dbReference type="OrthoDB" id="9800887at2"/>
<dbReference type="Gene3D" id="2.60.130.10">
    <property type="entry name" value="Aromatic compound dioxygenase"/>
    <property type="match status" value="1"/>
</dbReference>
<dbReference type="AlphaFoldDB" id="A0A3E0E1M7"/>
<gene>
    <name evidence="2" type="ORF">C8P67_11638</name>
</gene>
<dbReference type="GO" id="GO:0008199">
    <property type="term" value="F:ferric iron binding"/>
    <property type="evidence" value="ECO:0007669"/>
    <property type="project" value="InterPro"/>
</dbReference>